<dbReference type="OrthoDB" id="4869430at2"/>
<accession>A0A235BC74</accession>
<evidence type="ECO:0000313" key="2">
    <source>
        <dbReference type="Proteomes" id="UP000215459"/>
    </source>
</evidence>
<protein>
    <submittedName>
        <fullName evidence="1">Uncharacterized protein</fullName>
    </submittedName>
</protein>
<sequence length="157" mass="17401">MNKLTLFLRRGGLCFLVALCGWTLSGLPVQAEPSGDFILKGTMRYLDIQGGCWVLVDESGERFELVGDAEQLARVQVDGLKVRVVVRRASDRVSRCMIGPILYLQRIIETEQARSVEPGSRPTSDSTTSVMVPFSFSANKTNFYQTFSQVIPACFSV</sequence>
<keyword evidence="2" id="KW-1185">Reference proteome</keyword>
<proteinExistence type="predicted"/>
<dbReference type="EMBL" id="NOWF01000001">
    <property type="protein sequence ID" value="OYD09884.1"/>
    <property type="molecule type" value="Genomic_DNA"/>
</dbReference>
<dbReference type="AlphaFoldDB" id="A0A235BC74"/>
<evidence type="ECO:0000313" key="1">
    <source>
        <dbReference type="EMBL" id="OYD09884.1"/>
    </source>
</evidence>
<name>A0A235BC74_9BACL</name>
<reference evidence="1 2" key="1">
    <citation type="submission" date="2017-07" db="EMBL/GenBank/DDBJ databases">
        <title>The genome sequence of Paludifilum halophilum highlights mechanisms for microbial adaptation to high salt environemnts.</title>
        <authorList>
            <person name="Belbahri L."/>
        </authorList>
    </citation>
    <scope>NUCLEOTIDE SEQUENCE [LARGE SCALE GENOMIC DNA]</scope>
    <source>
        <strain evidence="1 2">DSM 102817</strain>
    </source>
</reference>
<organism evidence="1 2">
    <name type="scientific">Paludifilum halophilum</name>
    <dbReference type="NCBI Taxonomy" id="1642702"/>
    <lineage>
        <taxon>Bacteria</taxon>
        <taxon>Bacillati</taxon>
        <taxon>Bacillota</taxon>
        <taxon>Bacilli</taxon>
        <taxon>Bacillales</taxon>
        <taxon>Thermoactinomycetaceae</taxon>
        <taxon>Paludifilum</taxon>
    </lineage>
</organism>
<dbReference type="RefSeq" id="WP_094262986.1">
    <property type="nucleotide sequence ID" value="NZ_NOWF01000001.1"/>
</dbReference>
<gene>
    <name evidence="1" type="ORF">CHM34_02595</name>
</gene>
<comment type="caution">
    <text evidence="1">The sequence shown here is derived from an EMBL/GenBank/DDBJ whole genome shotgun (WGS) entry which is preliminary data.</text>
</comment>
<dbReference type="Proteomes" id="UP000215459">
    <property type="component" value="Unassembled WGS sequence"/>
</dbReference>